<dbReference type="PANTHER" id="PTHR45339">
    <property type="entry name" value="HYBRID SIGNAL TRANSDUCTION HISTIDINE KINASE J"/>
    <property type="match status" value="1"/>
</dbReference>
<dbReference type="Gene3D" id="1.10.287.130">
    <property type="match status" value="1"/>
</dbReference>
<dbReference type="InterPro" id="IPR036097">
    <property type="entry name" value="HisK_dim/P_sf"/>
</dbReference>
<dbReference type="CDD" id="cd17546">
    <property type="entry name" value="REC_hyHK_CKI1_RcsC-like"/>
    <property type="match status" value="1"/>
</dbReference>
<keyword evidence="4" id="KW-0808">Transferase</keyword>
<dbReference type="InterPro" id="IPR003661">
    <property type="entry name" value="HisK_dim/P_dom"/>
</dbReference>
<keyword evidence="3 7" id="KW-0597">Phosphoprotein</keyword>
<dbReference type="SUPFAM" id="SSF55781">
    <property type="entry name" value="GAF domain-like"/>
    <property type="match status" value="1"/>
</dbReference>
<dbReference type="EMBL" id="JBBVGT010000002">
    <property type="protein sequence ID" value="MFB5945824.1"/>
    <property type="molecule type" value="Genomic_DNA"/>
</dbReference>
<evidence type="ECO:0000259" key="11">
    <source>
        <dbReference type="PROSITE" id="PS50110"/>
    </source>
</evidence>
<feature type="modified residue" description="4-aspartylphosphate" evidence="7">
    <location>
        <position position="1287"/>
    </location>
</feature>
<dbReference type="InterPro" id="IPR004358">
    <property type="entry name" value="Sig_transdc_His_kin-like_C"/>
</dbReference>
<dbReference type="Gene3D" id="3.30.565.10">
    <property type="entry name" value="Histidine kinase-like ATPase, C-terminal domain"/>
    <property type="match status" value="1"/>
</dbReference>
<dbReference type="InterPro" id="IPR003594">
    <property type="entry name" value="HATPase_dom"/>
</dbReference>
<keyword evidence="8" id="KW-0175">Coiled coil</keyword>
<feature type="domain" description="Response regulatory" evidence="11">
    <location>
        <begin position="967"/>
        <end position="1080"/>
    </location>
</feature>
<dbReference type="Pfam" id="PF13185">
    <property type="entry name" value="GAF_2"/>
    <property type="match status" value="1"/>
</dbReference>
<comment type="catalytic activity">
    <reaction evidence="1">
        <text>ATP + protein L-histidine = ADP + protein N-phospho-L-histidine.</text>
        <dbReference type="EC" id="2.7.13.3"/>
    </reaction>
</comment>
<keyword evidence="9" id="KW-1133">Transmembrane helix</keyword>
<dbReference type="CDD" id="cd00156">
    <property type="entry name" value="REC"/>
    <property type="match status" value="1"/>
</dbReference>
<dbReference type="PROSITE" id="PS50110">
    <property type="entry name" value="RESPONSE_REGULATORY"/>
    <property type="match status" value="3"/>
</dbReference>
<dbReference type="SMART" id="SM00387">
    <property type="entry name" value="HATPase_c"/>
    <property type="match status" value="1"/>
</dbReference>
<dbReference type="EC" id="2.7.13.3" evidence="2"/>
<dbReference type="Gene3D" id="6.10.340.10">
    <property type="match status" value="1"/>
</dbReference>
<dbReference type="SMART" id="SM00065">
    <property type="entry name" value="GAF"/>
    <property type="match status" value="1"/>
</dbReference>
<keyword evidence="9" id="KW-0472">Membrane</keyword>
<feature type="domain" description="Histidine kinase" evidence="10">
    <location>
        <begin position="676"/>
        <end position="898"/>
    </location>
</feature>
<dbReference type="InterPro" id="IPR003018">
    <property type="entry name" value="GAF"/>
</dbReference>
<evidence type="ECO:0000256" key="7">
    <source>
        <dbReference type="PROSITE-ProRule" id="PRU00169"/>
    </source>
</evidence>
<dbReference type="PANTHER" id="PTHR45339:SF1">
    <property type="entry name" value="HYBRID SIGNAL TRANSDUCTION HISTIDINE KINASE J"/>
    <property type="match status" value="1"/>
</dbReference>
<dbReference type="Pfam" id="PF00072">
    <property type="entry name" value="Response_reg"/>
    <property type="match status" value="3"/>
</dbReference>
<dbReference type="InterPro" id="IPR005467">
    <property type="entry name" value="His_kinase_dom"/>
</dbReference>
<dbReference type="SUPFAM" id="SSF47384">
    <property type="entry name" value="Homodimeric domain of signal transducing histidine kinase"/>
    <property type="match status" value="1"/>
</dbReference>
<evidence type="ECO:0000256" key="2">
    <source>
        <dbReference type="ARBA" id="ARBA00012438"/>
    </source>
</evidence>
<evidence type="ECO:0000256" key="9">
    <source>
        <dbReference type="SAM" id="Phobius"/>
    </source>
</evidence>
<evidence type="ECO:0000259" key="10">
    <source>
        <dbReference type="PROSITE" id="PS50109"/>
    </source>
</evidence>
<evidence type="ECO:0000256" key="5">
    <source>
        <dbReference type="ARBA" id="ARBA00022777"/>
    </source>
</evidence>
<evidence type="ECO:0000256" key="1">
    <source>
        <dbReference type="ARBA" id="ARBA00000085"/>
    </source>
</evidence>
<evidence type="ECO:0000256" key="3">
    <source>
        <dbReference type="ARBA" id="ARBA00022553"/>
    </source>
</evidence>
<dbReference type="SMART" id="SM00448">
    <property type="entry name" value="REC"/>
    <property type="match status" value="3"/>
</dbReference>
<sequence length="1356" mass="152718">MMKKLFNRIPFNNKLILSTGIPIAVLIVAFFFIRNERRVRNETTNNFIKRLELTMASNKLTNSIYLERRFSVSKLVGRGANQNLETYRTSVDQAIQGLSASAVSGNANELLEYSFVDDLKSWRLQIDSAQISTTEVIDNYQLIIDQLQSNNTLRSDNPQIKERSDSKIVASSTLSHMTNILDRLRLRVYLSLVDGVDLRNSFAQNYRLYQSLETELLSNNDQSIVDRYTQLREEGGLGPMLMFFDELLMRNSISEDYSSEDWWRLSATSVDELRGLQESLLGEVRQETNDYYNHAITIQRTLVAISGIAALLAILLIVYFVRSTTNQVNYLRIAAGRMAKGETDIKLPRFPKDAFGSLASSFLQIDRNNKKIEVAARAIGENNFDVDFQPRSKKDDLGHAIMRMRNSLKDFSEANEKEIWIQTGLSTINGVLIGQKRIDESCELVLSTLVDYLGAEVGTIYLHNYSNTLELQSSYAILNEKKLPRLVKIGQNRLGKATENKKPVIIDSVPDDYLTIGSSLGESQPKHLIMLPLIQGGEIEGVIEIASFNDLHPGTGSFLRQVGGNIASTIQSMKSRSRLQELLEETQTQTEELQTQHSELENLNTELEAQAQKLQASEEELKVQQEELLQANQELEERSNLLEDRNQIIIDRNLEIQKKAEELELSTRYKSEFLANMSHELRTPLNSILLLSRLLSENGDNNLNKDQVEYAHVIQNSGKSLLSLIDEILDLSKIEAGKMAVEFKPEPIHEVVTSMRSLFTPLANEKQLDLQFSIGKDVPEAITTDRLRLEQILKNLLSNALKFTTKGFIHLDVTQDKTQAGYVKFSVKDSGIGIAPDKQEHIFGAFQQADGSTRRMYGGTGLGLAISRELARLLGGNLTVSSKESVGSEFILSVPIDGREPVNEESVDEEFANEPNEMPTTEVISDEAPEDSHGEVASENDEQTFIASVIPEDVPDDRKSIKKDDNVILIIEDDTAFAKSLLSFTQKKGYKGLVAVRGDQGIEMAFRYNPQAILLDLQLPVKDGWQVMKELKENPKTRHIPVHMMSSYEIRKESLKKGAIDFINKPVAFEQMNEIFKKLEKALERGSKKVLIIEENSKHAEALAQYLSTFNVKSEIKGEIKTGVETLQKEDVDCVILDMGIPDEIGYKTLEAVKDNPGLDNLPIIVFTGKNLSRIEEQKIKQYADSIVVKTAHSYQRILDEVTLFLHLVEENKETEGIKKPTNSTGRFNEILAGKTVLIADDDIRNIFSLTKALEHFNMNVLTANDGKEALDVLEANIDQVDIILMDMMMPQMDGYETTTRIRKNPKISNLPILAVTAKAMVGDREKCIRAGASDYISKPVDIDQLISLLRVWLYP</sequence>
<organism evidence="12 13">
    <name type="scientific">Albibacterium profundi</name>
    <dbReference type="NCBI Taxonomy" id="3134906"/>
    <lineage>
        <taxon>Bacteria</taxon>
        <taxon>Pseudomonadati</taxon>
        <taxon>Bacteroidota</taxon>
        <taxon>Sphingobacteriia</taxon>
        <taxon>Sphingobacteriales</taxon>
        <taxon>Sphingobacteriaceae</taxon>
        <taxon>Albibacterium</taxon>
    </lineage>
</organism>
<dbReference type="SUPFAM" id="SSF52172">
    <property type="entry name" value="CheY-like"/>
    <property type="match status" value="3"/>
</dbReference>
<comment type="caution">
    <text evidence="12">The sequence shown here is derived from an EMBL/GenBank/DDBJ whole genome shotgun (WGS) entry which is preliminary data.</text>
</comment>
<dbReference type="SUPFAM" id="SSF55874">
    <property type="entry name" value="ATPase domain of HSP90 chaperone/DNA topoisomerase II/histidine kinase"/>
    <property type="match status" value="1"/>
</dbReference>
<protein>
    <recommendedName>
        <fullName evidence="2">histidine kinase</fullName>
        <ecNumber evidence="2">2.7.13.3</ecNumber>
    </recommendedName>
</protein>
<gene>
    <name evidence="12" type="ORF">WKR92_08250</name>
</gene>
<keyword evidence="9" id="KW-0812">Transmembrane</keyword>
<dbReference type="PROSITE" id="PS50109">
    <property type="entry name" value="HIS_KIN"/>
    <property type="match status" value="1"/>
</dbReference>
<evidence type="ECO:0000256" key="6">
    <source>
        <dbReference type="ARBA" id="ARBA00023012"/>
    </source>
</evidence>
<dbReference type="CDD" id="cd00082">
    <property type="entry name" value="HisKA"/>
    <property type="match status" value="1"/>
</dbReference>
<proteinExistence type="predicted"/>
<dbReference type="InterPro" id="IPR001789">
    <property type="entry name" value="Sig_transdc_resp-reg_receiver"/>
</dbReference>
<feature type="modified residue" description="4-aspartylphosphate" evidence="7">
    <location>
        <position position="1138"/>
    </location>
</feature>
<dbReference type="InterPro" id="IPR029016">
    <property type="entry name" value="GAF-like_dom_sf"/>
</dbReference>
<dbReference type="Pfam" id="PF08376">
    <property type="entry name" value="NIT"/>
    <property type="match status" value="1"/>
</dbReference>
<keyword evidence="5" id="KW-0418">Kinase</keyword>
<evidence type="ECO:0000256" key="8">
    <source>
        <dbReference type="SAM" id="Coils"/>
    </source>
</evidence>
<feature type="modified residue" description="4-aspartylphosphate" evidence="7">
    <location>
        <position position="1016"/>
    </location>
</feature>
<dbReference type="RefSeq" id="WP_375557357.1">
    <property type="nucleotide sequence ID" value="NZ_JBBVGT010000002.1"/>
</dbReference>
<dbReference type="InterPro" id="IPR036890">
    <property type="entry name" value="HATPase_C_sf"/>
</dbReference>
<dbReference type="Pfam" id="PF02518">
    <property type="entry name" value="HATPase_c"/>
    <property type="match status" value="1"/>
</dbReference>
<dbReference type="Proteomes" id="UP001580928">
    <property type="component" value="Unassembled WGS sequence"/>
</dbReference>
<feature type="transmembrane region" description="Helical" evidence="9">
    <location>
        <begin position="15"/>
        <end position="33"/>
    </location>
</feature>
<evidence type="ECO:0000313" key="13">
    <source>
        <dbReference type="Proteomes" id="UP001580928"/>
    </source>
</evidence>
<evidence type="ECO:0000256" key="4">
    <source>
        <dbReference type="ARBA" id="ARBA00022679"/>
    </source>
</evidence>
<keyword evidence="6" id="KW-0902">Two-component regulatory system</keyword>
<feature type="coiled-coil region" evidence="8">
    <location>
        <begin position="576"/>
        <end position="652"/>
    </location>
</feature>
<accession>A0ABV5CE42</accession>
<feature type="transmembrane region" description="Helical" evidence="9">
    <location>
        <begin position="302"/>
        <end position="321"/>
    </location>
</feature>
<feature type="domain" description="Response regulatory" evidence="11">
    <location>
        <begin position="1089"/>
        <end position="1205"/>
    </location>
</feature>
<name>A0ABV5CE42_9SPHI</name>
<dbReference type="PRINTS" id="PR00344">
    <property type="entry name" value="BCTRLSENSOR"/>
</dbReference>
<keyword evidence="13" id="KW-1185">Reference proteome</keyword>
<dbReference type="Gene3D" id="3.30.450.40">
    <property type="match status" value="1"/>
</dbReference>
<dbReference type="CDD" id="cd16922">
    <property type="entry name" value="HATPase_EvgS-ArcB-TorS-like"/>
    <property type="match status" value="1"/>
</dbReference>
<feature type="domain" description="Response regulatory" evidence="11">
    <location>
        <begin position="1236"/>
        <end position="1354"/>
    </location>
</feature>
<evidence type="ECO:0000313" key="12">
    <source>
        <dbReference type="EMBL" id="MFB5945824.1"/>
    </source>
</evidence>
<dbReference type="SMART" id="SM00388">
    <property type="entry name" value="HisKA"/>
    <property type="match status" value="1"/>
</dbReference>
<reference evidence="12 13" key="1">
    <citation type="submission" date="2024-04" db="EMBL/GenBank/DDBJ databases">
        <title>Albibacterium profundi sp. nov., isolated from sediment of the Challenger Deep of Mariana Trench.</title>
        <authorList>
            <person name="Wang Y."/>
        </authorList>
    </citation>
    <scope>NUCLEOTIDE SEQUENCE [LARGE SCALE GENOMIC DNA]</scope>
    <source>
        <strain evidence="12 13">RHL897</strain>
    </source>
</reference>
<dbReference type="InterPro" id="IPR011006">
    <property type="entry name" value="CheY-like_superfamily"/>
</dbReference>
<dbReference type="Gene3D" id="3.40.50.2300">
    <property type="match status" value="3"/>
</dbReference>
<dbReference type="InterPro" id="IPR013587">
    <property type="entry name" value="Nitrate/nitrite_sensing"/>
</dbReference>
<dbReference type="Pfam" id="PF00512">
    <property type="entry name" value="HisKA"/>
    <property type="match status" value="1"/>
</dbReference>